<gene>
    <name evidence="2" type="ORF">LCGC14_2862930</name>
</gene>
<dbReference type="EMBL" id="LAZR01055372">
    <property type="protein sequence ID" value="KKK76508.1"/>
    <property type="molecule type" value="Genomic_DNA"/>
</dbReference>
<name>A0A0F8Y5E7_9ZZZZ</name>
<comment type="caution">
    <text evidence="2">The sequence shown here is derived from an EMBL/GenBank/DDBJ whole genome shotgun (WGS) entry which is preliminary data.</text>
</comment>
<proteinExistence type="predicted"/>
<reference evidence="2" key="1">
    <citation type="journal article" date="2015" name="Nature">
        <title>Complex archaea that bridge the gap between prokaryotes and eukaryotes.</title>
        <authorList>
            <person name="Spang A."/>
            <person name="Saw J.H."/>
            <person name="Jorgensen S.L."/>
            <person name="Zaremba-Niedzwiedzka K."/>
            <person name="Martijn J."/>
            <person name="Lind A.E."/>
            <person name="van Eijk R."/>
            <person name="Schleper C."/>
            <person name="Guy L."/>
            <person name="Ettema T.J."/>
        </authorList>
    </citation>
    <scope>NUCLEOTIDE SEQUENCE</scope>
</reference>
<feature type="compositionally biased region" description="Basic and acidic residues" evidence="1">
    <location>
        <begin position="45"/>
        <end position="55"/>
    </location>
</feature>
<feature type="region of interest" description="Disordered" evidence="1">
    <location>
        <begin position="45"/>
        <end position="64"/>
    </location>
</feature>
<sequence>MTARSSKRPWDDLSADERIERLRYVGFHAAILTRRERRDLLITDRERKYLSRDHSPAQQPDSSS</sequence>
<evidence type="ECO:0000256" key="1">
    <source>
        <dbReference type="SAM" id="MobiDB-lite"/>
    </source>
</evidence>
<accession>A0A0F8Y5E7</accession>
<dbReference type="AlphaFoldDB" id="A0A0F8Y5E7"/>
<protein>
    <submittedName>
        <fullName evidence="2">Uncharacterized protein</fullName>
    </submittedName>
</protein>
<evidence type="ECO:0000313" key="2">
    <source>
        <dbReference type="EMBL" id="KKK76508.1"/>
    </source>
</evidence>
<organism evidence="2">
    <name type="scientific">marine sediment metagenome</name>
    <dbReference type="NCBI Taxonomy" id="412755"/>
    <lineage>
        <taxon>unclassified sequences</taxon>
        <taxon>metagenomes</taxon>
        <taxon>ecological metagenomes</taxon>
    </lineage>
</organism>